<dbReference type="PANTHER" id="PTHR30522:SF0">
    <property type="entry name" value="NUCLEOSIDE TRIPHOSPHATE PYROPHOSPHOHYDROLASE"/>
    <property type="match status" value="1"/>
</dbReference>
<dbReference type="Proteomes" id="UP000392064">
    <property type="component" value="Chromosome"/>
</dbReference>
<dbReference type="EMBL" id="CP045737">
    <property type="protein sequence ID" value="QGG42333.1"/>
    <property type="molecule type" value="Genomic_DNA"/>
</dbReference>
<feature type="domain" description="NTP pyrophosphohydrolase MazG-like" evidence="1">
    <location>
        <begin position="125"/>
        <end position="203"/>
    </location>
</feature>
<dbReference type="Pfam" id="PF03819">
    <property type="entry name" value="MazG"/>
    <property type="match status" value="1"/>
</dbReference>
<sequence length="307" mass="32693">MQILVLSPRVAPGILTLAAWDALRAATVVRAAEDGPHVRAVIASGVAVEVTPGTPSLDPGTVWIAPVGDAAWARAVADDLMGGSASDEESVEVVFGSYDLPGSALLDVVEVMDRLRRECPWTSRQTHASLSRYLLEEAHETLEALDSGDGEHLREELGDLLMQIVFHARIAAEESAEEGGGWDIDDVAAGITAKLIRRSPHVFADGAASTPEEVDAAWQRLKASEKQRSSPLEGVPATLPALAYADKIIGRLGDVDVSGDDLGSRLLALVAEARAQGLDAEETLRQAVRRLVQDPRARRVGVQAPRD</sequence>
<evidence type="ECO:0000313" key="2">
    <source>
        <dbReference type="EMBL" id="QGG42333.1"/>
    </source>
</evidence>
<evidence type="ECO:0000259" key="1">
    <source>
        <dbReference type="Pfam" id="PF03819"/>
    </source>
</evidence>
<dbReference type="InterPro" id="IPR004518">
    <property type="entry name" value="MazG-like_dom"/>
</dbReference>
<organism evidence="2 3">
    <name type="scientific">Aeromicrobium yanjiei</name>
    <dbReference type="NCBI Taxonomy" id="2662028"/>
    <lineage>
        <taxon>Bacteria</taxon>
        <taxon>Bacillati</taxon>
        <taxon>Actinomycetota</taxon>
        <taxon>Actinomycetes</taxon>
        <taxon>Propionibacteriales</taxon>
        <taxon>Nocardioidaceae</taxon>
        <taxon>Aeromicrobium</taxon>
    </lineage>
</organism>
<dbReference type="GO" id="GO:0046076">
    <property type="term" value="P:dTTP catabolic process"/>
    <property type="evidence" value="ECO:0007669"/>
    <property type="project" value="TreeGrafter"/>
</dbReference>
<dbReference type="FunFam" id="1.10.287.1080:FF:000001">
    <property type="entry name" value="Nucleoside triphosphate pyrophosphohydrolase"/>
    <property type="match status" value="1"/>
</dbReference>
<dbReference type="GO" id="GO:0046081">
    <property type="term" value="P:dUTP catabolic process"/>
    <property type="evidence" value="ECO:0007669"/>
    <property type="project" value="TreeGrafter"/>
</dbReference>
<dbReference type="GO" id="GO:0006950">
    <property type="term" value="P:response to stress"/>
    <property type="evidence" value="ECO:0007669"/>
    <property type="project" value="UniProtKB-ARBA"/>
</dbReference>
<dbReference type="GO" id="GO:0046061">
    <property type="term" value="P:dATP catabolic process"/>
    <property type="evidence" value="ECO:0007669"/>
    <property type="project" value="TreeGrafter"/>
</dbReference>
<dbReference type="InterPro" id="IPR011551">
    <property type="entry name" value="NTP_PyrPHydrolase_MazG"/>
</dbReference>
<dbReference type="InterPro" id="IPR048015">
    <property type="entry name" value="NTP-PPase_MazG-like_N"/>
</dbReference>
<dbReference type="GO" id="GO:0046047">
    <property type="term" value="P:TTP catabolic process"/>
    <property type="evidence" value="ECO:0007669"/>
    <property type="project" value="TreeGrafter"/>
</dbReference>
<dbReference type="PANTHER" id="PTHR30522">
    <property type="entry name" value="NUCLEOSIDE TRIPHOSPHATE PYROPHOSPHOHYDROLASE"/>
    <property type="match status" value="1"/>
</dbReference>
<dbReference type="GO" id="GO:0047429">
    <property type="term" value="F:nucleoside triphosphate diphosphatase activity"/>
    <property type="evidence" value="ECO:0007669"/>
    <property type="project" value="TreeGrafter"/>
</dbReference>
<dbReference type="GO" id="GO:0006203">
    <property type="term" value="P:dGTP catabolic process"/>
    <property type="evidence" value="ECO:0007669"/>
    <property type="project" value="TreeGrafter"/>
</dbReference>
<dbReference type="Gene3D" id="1.10.287.1080">
    <property type="entry name" value="MazG-like"/>
    <property type="match status" value="1"/>
</dbReference>
<dbReference type="RefSeq" id="WP_153653897.1">
    <property type="nucleotide sequence ID" value="NZ_CP045737.1"/>
</dbReference>
<keyword evidence="3" id="KW-1185">Reference proteome</keyword>
<dbReference type="KEGG" id="aef:GEV26_13655"/>
<dbReference type="CDD" id="cd11528">
    <property type="entry name" value="NTP-PPase_MazG_Nterm"/>
    <property type="match status" value="1"/>
</dbReference>
<gene>
    <name evidence="2" type="ORF">GEV26_13655</name>
</gene>
<reference evidence="2 3" key="1">
    <citation type="submission" date="2019-11" db="EMBL/GenBank/DDBJ databases">
        <authorList>
            <person name="Li J."/>
        </authorList>
    </citation>
    <scope>NUCLEOTIDE SEQUENCE [LARGE SCALE GENOMIC DNA]</scope>
    <source>
        <strain evidence="2 3">MF47</strain>
    </source>
</reference>
<dbReference type="SUPFAM" id="SSF101386">
    <property type="entry name" value="all-alpha NTP pyrophosphatases"/>
    <property type="match status" value="1"/>
</dbReference>
<name>A0A5Q2MKX2_9ACTN</name>
<protein>
    <recommendedName>
        <fullName evidence="1">NTP pyrophosphohydrolase MazG-like domain-containing protein</fullName>
    </recommendedName>
</protein>
<dbReference type="AlphaFoldDB" id="A0A5Q2MKX2"/>
<dbReference type="GO" id="GO:0046052">
    <property type="term" value="P:UTP catabolic process"/>
    <property type="evidence" value="ECO:0007669"/>
    <property type="project" value="TreeGrafter"/>
</dbReference>
<proteinExistence type="predicted"/>
<accession>A0A5Q2MKX2</accession>
<evidence type="ECO:0000313" key="3">
    <source>
        <dbReference type="Proteomes" id="UP000392064"/>
    </source>
</evidence>